<comment type="caution">
    <text evidence="2">The sequence shown here is derived from an EMBL/GenBank/DDBJ whole genome shotgun (WGS) entry which is preliminary data.</text>
</comment>
<organism evidence="2 3">
    <name type="scientific">Rhizopogon vesiculosus</name>
    <dbReference type="NCBI Taxonomy" id="180088"/>
    <lineage>
        <taxon>Eukaryota</taxon>
        <taxon>Fungi</taxon>
        <taxon>Dikarya</taxon>
        <taxon>Basidiomycota</taxon>
        <taxon>Agaricomycotina</taxon>
        <taxon>Agaricomycetes</taxon>
        <taxon>Agaricomycetidae</taxon>
        <taxon>Boletales</taxon>
        <taxon>Suillineae</taxon>
        <taxon>Rhizopogonaceae</taxon>
        <taxon>Rhizopogon</taxon>
    </lineage>
</organism>
<accession>A0A1J8Q9U4</accession>
<gene>
    <name evidence="2" type="ORF">AZE42_09197</name>
</gene>
<dbReference type="EMBL" id="LVVM01006282">
    <property type="protein sequence ID" value="OJA08508.1"/>
    <property type="molecule type" value="Genomic_DNA"/>
</dbReference>
<reference evidence="2 3" key="1">
    <citation type="submission" date="2016-03" db="EMBL/GenBank/DDBJ databases">
        <title>Comparative genomics of the ectomycorrhizal sister species Rhizopogon vinicolor and Rhizopogon vesiculosus (Basidiomycota: Boletales) reveals a divergence of the mating type B locus.</title>
        <authorList>
            <person name="Mujic A.B."/>
            <person name="Kuo A."/>
            <person name="Tritt A."/>
            <person name="Lipzen A."/>
            <person name="Chen C."/>
            <person name="Johnson J."/>
            <person name="Sharma A."/>
            <person name="Barry K."/>
            <person name="Grigoriev I.V."/>
            <person name="Spatafora J.W."/>
        </authorList>
    </citation>
    <scope>NUCLEOTIDE SEQUENCE [LARGE SCALE GENOMIC DNA]</scope>
    <source>
        <strain evidence="2 3">AM-OR11-056</strain>
    </source>
</reference>
<evidence type="ECO:0000256" key="1">
    <source>
        <dbReference type="SAM" id="MobiDB-lite"/>
    </source>
</evidence>
<feature type="compositionally biased region" description="Low complexity" evidence="1">
    <location>
        <begin position="14"/>
        <end position="35"/>
    </location>
</feature>
<dbReference type="Proteomes" id="UP000183567">
    <property type="component" value="Unassembled WGS sequence"/>
</dbReference>
<protein>
    <submittedName>
        <fullName evidence="2">Uncharacterized protein</fullName>
    </submittedName>
</protein>
<feature type="region of interest" description="Disordered" evidence="1">
    <location>
        <begin position="1"/>
        <end position="36"/>
    </location>
</feature>
<name>A0A1J8Q9U4_9AGAM</name>
<keyword evidence="3" id="KW-1185">Reference proteome</keyword>
<sequence length="67" mass="6753">MRASHGEAQRGGVLSLPSSSSSAATPPCSCEPATAEAPSVGAAVSYGKGEVVEIIGSAQYYNAIRLR</sequence>
<evidence type="ECO:0000313" key="2">
    <source>
        <dbReference type="EMBL" id="OJA08508.1"/>
    </source>
</evidence>
<proteinExistence type="predicted"/>
<evidence type="ECO:0000313" key="3">
    <source>
        <dbReference type="Proteomes" id="UP000183567"/>
    </source>
</evidence>
<dbReference type="AlphaFoldDB" id="A0A1J8Q9U4"/>